<protein>
    <submittedName>
        <fullName evidence="2">Uncharacterized protein</fullName>
    </submittedName>
</protein>
<name>A0A914XXW7_9BILA</name>
<dbReference type="AlphaFoldDB" id="A0A914XXW7"/>
<sequence length="229" mass="28258">MGDYQLARTRSAAVVRSSSLGRSPSLLLSRTYSVPDLTGYVSASERYKPQWYSYYNRYQYTPYRYYRDYSIADDYWYDKYYYFSPLYSRSLFPRRYSYSDYTTNPYLWSSYGSRYWTRYKSYWFDYDRPSYYRRAYDPSYNHYLRSSYYPYRSYLLDSMTDSLVQGLHMFRKGVITYGQLNHNWLTPSWDKTFKNYRDLYLWDTEKNYGPYIPSYYNRKARSQSVSWVS</sequence>
<proteinExistence type="predicted"/>
<keyword evidence="1" id="KW-1185">Reference proteome</keyword>
<organism evidence="1 2">
    <name type="scientific">Panagrolaimus superbus</name>
    <dbReference type="NCBI Taxonomy" id="310955"/>
    <lineage>
        <taxon>Eukaryota</taxon>
        <taxon>Metazoa</taxon>
        <taxon>Ecdysozoa</taxon>
        <taxon>Nematoda</taxon>
        <taxon>Chromadorea</taxon>
        <taxon>Rhabditida</taxon>
        <taxon>Tylenchina</taxon>
        <taxon>Panagrolaimomorpha</taxon>
        <taxon>Panagrolaimoidea</taxon>
        <taxon>Panagrolaimidae</taxon>
        <taxon>Panagrolaimus</taxon>
    </lineage>
</organism>
<dbReference type="WBParaSite" id="PSU_v2.g10572.t1">
    <property type="protein sequence ID" value="PSU_v2.g10572.t1"/>
    <property type="gene ID" value="PSU_v2.g10572"/>
</dbReference>
<reference evidence="2" key="1">
    <citation type="submission" date="2022-11" db="UniProtKB">
        <authorList>
            <consortium name="WormBaseParasite"/>
        </authorList>
    </citation>
    <scope>IDENTIFICATION</scope>
</reference>
<evidence type="ECO:0000313" key="2">
    <source>
        <dbReference type="WBParaSite" id="PSU_v2.g10572.t1"/>
    </source>
</evidence>
<evidence type="ECO:0000313" key="1">
    <source>
        <dbReference type="Proteomes" id="UP000887577"/>
    </source>
</evidence>
<accession>A0A914XXW7</accession>
<dbReference type="Proteomes" id="UP000887577">
    <property type="component" value="Unplaced"/>
</dbReference>